<dbReference type="AlphaFoldDB" id="A0A3B6LWA9"/>
<evidence type="ECO:0000313" key="2">
    <source>
        <dbReference type="Proteomes" id="UP000019116"/>
    </source>
</evidence>
<dbReference type="Proteomes" id="UP000019116">
    <property type="component" value="Chromosome 5B"/>
</dbReference>
<evidence type="ECO:0000313" key="1">
    <source>
        <dbReference type="EnsemblPlants" id="TraesCS5B02G485900.1"/>
    </source>
</evidence>
<accession>A0A3B6LWA9</accession>
<proteinExistence type="predicted"/>
<dbReference type="Gramene" id="TraesCS5B02G485900.1">
    <property type="protein sequence ID" value="TraesCS5B02G485900.1"/>
    <property type="gene ID" value="TraesCS5B02G485900"/>
</dbReference>
<reference evidence="1" key="2">
    <citation type="submission" date="2018-10" db="UniProtKB">
        <authorList>
            <consortium name="EnsemblPlants"/>
        </authorList>
    </citation>
    <scope>IDENTIFICATION</scope>
</reference>
<name>A0A3B6LWA9_WHEAT</name>
<dbReference type="GeneID" id="123117454"/>
<organism evidence="1">
    <name type="scientific">Triticum aestivum</name>
    <name type="common">Wheat</name>
    <dbReference type="NCBI Taxonomy" id="4565"/>
    <lineage>
        <taxon>Eukaryota</taxon>
        <taxon>Viridiplantae</taxon>
        <taxon>Streptophyta</taxon>
        <taxon>Embryophyta</taxon>
        <taxon>Tracheophyta</taxon>
        <taxon>Spermatophyta</taxon>
        <taxon>Magnoliopsida</taxon>
        <taxon>Liliopsida</taxon>
        <taxon>Poales</taxon>
        <taxon>Poaceae</taxon>
        <taxon>BOP clade</taxon>
        <taxon>Pooideae</taxon>
        <taxon>Triticodae</taxon>
        <taxon>Triticeae</taxon>
        <taxon>Triticinae</taxon>
        <taxon>Triticum</taxon>
    </lineage>
</organism>
<gene>
    <name evidence="1" type="primary">LOC123117454</name>
</gene>
<protein>
    <submittedName>
        <fullName evidence="1">Uncharacterized protein</fullName>
    </submittedName>
</protein>
<dbReference type="Gramene" id="TraesRN5B0101154500.1">
    <property type="protein sequence ID" value="TraesRN5B0101154500.1"/>
    <property type="gene ID" value="TraesRN5B0101154500"/>
</dbReference>
<dbReference type="EnsemblPlants" id="TraesCS5B02G485900.1">
    <property type="protein sequence ID" value="TraesCS5B02G485900.1"/>
    <property type="gene ID" value="TraesCS5B02G485900"/>
</dbReference>
<dbReference type="Gramene" id="TraesCS5B03G1182700.1">
    <property type="protein sequence ID" value="TraesCS5B03G1182700.1.CDS"/>
    <property type="gene ID" value="TraesCS5B03G1182700"/>
</dbReference>
<reference evidence="1" key="1">
    <citation type="submission" date="2018-08" db="EMBL/GenBank/DDBJ databases">
        <authorList>
            <person name="Rossello M."/>
        </authorList>
    </citation>
    <scope>NUCLEOTIDE SEQUENCE [LARGE SCALE GENOMIC DNA]</scope>
    <source>
        <strain evidence="1">cv. Chinese Spring</strain>
    </source>
</reference>
<sequence length="191" mass="20689">MTMLRSAIGTALRRAAPAARFFSSVARGSPGCSGATSALRRTAPAARFFSSVARGSPGCSSATSALRRTAPAARFFSSVARGSPGCSHATSALRWPALTYSLFGNGGGGSSGLRRMMCSYGNGGQGFWNQALSWERSDILFFGITGVVMYVVQRKVRALQEEKWQRQIKDIEVRSYMMDKEKEETINIPFH</sequence>
<dbReference type="RefSeq" id="XP_044394138.1">
    <property type="nucleotide sequence ID" value="XM_044538203.1"/>
</dbReference>
<dbReference type="Gramene" id="TraesCAD_scaffold_003985_01G000200.1">
    <property type="protein sequence ID" value="TraesCAD_scaffold_003985_01G000200.1"/>
    <property type="gene ID" value="TraesCAD_scaffold_003985_01G000200"/>
</dbReference>
<dbReference type="Gramene" id="TraesJUL5B03G03016850.1">
    <property type="protein sequence ID" value="TraesJUL5B03G03016850.1"/>
    <property type="gene ID" value="TraesJUL5B03G03016850"/>
</dbReference>
<dbReference type="Gramene" id="TraesLDM5B03G02999210.1">
    <property type="protein sequence ID" value="TraesLDM5B03G02999210.1"/>
    <property type="gene ID" value="TraesLDM5B03G02999210"/>
</dbReference>
<keyword evidence="2" id="KW-1185">Reference proteome</keyword>